<dbReference type="Proteomes" id="UP001163046">
    <property type="component" value="Unassembled WGS sequence"/>
</dbReference>
<protein>
    <submittedName>
        <fullName evidence="1">Uncharacterized protein</fullName>
    </submittedName>
</protein>
<comment type="caution">
    <text evidence="1">The sequence shown here is derived from an EMBL/GenBank/DDBJ whole genome shotgun (WGS) entry which is preliminary data.</text>
</comment>
<accession>A0A9W9Z651</accession>
<sequence>GYRMPIWNWMSPSTLSAEKNQKILELERRETSKVYVATVGRPSLAASHLRHKRRAYLMMRKESTLEPGTAVLGCLFH</sequence>
<reference evidence="1" key="1">
    <citation type="submission" date="2023-01" db="EMBL/GenBank/DDBJ databases">
        <title>Genome assembly of the deep-sea coral Lophelia pertusa.</title>
        <authorList>
            <person name="Herrera S."/>
            <person name="Cordes E."/>
        </authorList>
    </citation>
    <scope>NUCLEOTIDE SEQUENCE</scope>
    <source>
        <strain evidence="1">USNM1676648</strain>
        <tissue evidence="1">Polyp</tissue>
    </source>
</reference>
<name>A0A9W9Z651_9CNID</name>
<evidence type="ECO:0000313" key="1">
    <source>
        <dbReference type="EMBL" id="KAJ7375610.1"/>
    </source>
</evidence>
<dbReference type="AlphaFoldDB" id="A0A9W9Z651"/>
<evidence type="ECO:0000313" key="2">
    <source>
        <dbReference type="Proteomes" id="UP001163046"/>
    </source>
</evidence>
<organism evidence="1 2">
    <name type="scientific">Desmophyllum pertusum</name>
    <dbReference type="NCBI Taxonomy" id="174260"/>
    <lineage>
        <taxon>Eukaryota</taxon>
        <taxon>Metazoa</taxon>
        <taxon>Cnidaria</taxon>
        <taxon>Anthozoa</taxon>
        <taxon>Hexacorallia</taxon>
        <taxon>Scleractinia</taxon>
        <taxon>Caryophylliina</taxon>
        <taxon>Caryophylliidae</taxon>
        <taxon>Desmophyllum</taxon>
    </lineage>
</organism>
<gene>
    <name evidence="1" type="ORF">OS493_040062</name>
</gene>
<dbReference type="EMBL" id="MU826632">
    <property type="protein sequence ID" value="KAJ7375610.1"/>
    <property type="molecule type" value="Genomic_DNA"/>
</dbReference>
<proteinExistence type="predicted"/>
<keyword evidence="2" id="KW-1185">Reference proteome</keyword>
<feature type="non-terminal residue" evidence="1">
    <location>
        <position position="1"/>
    </location>
</feature>